<proteinExistence type="predicted"/>
<feature type="repeat" description="WD" evidence="1">
    <location>
        <begin position="192"/>
        <end position="206"/>
    </location>
</feature>
<dbReference type="PANTHER" id="PTHR45096:SF1">
    <property type="entry name" value="PROTEIN NEDD1"/>
    <property type="match status" value="1"/>
</dbReference>
<name>A0AAV2DL09_9ROSI</name>
<dbReference type="AlphaFoldDB" id="A0AAV2DL09"/>
<feature type="compositionally biased region" description="Polar residues" evidence="2">
    <location>
        <begin position="489"/>
        <end position="509"/>
    </location>
</feature>
<evidence type="ECO:0000313" key="3">
    <source>
        <dbReference type="EMBL" id="CAL1374600.1"/>
    </source>
</evidence>
<dbReference type="Gene3D" id="2.130.10.10">
    <property type="entry name" value="YVTN repeat-like/Quinoprotein amine dehydrogenase"/>
    <property type="match status" value="2"/>
</dbReference>
<dbReference type="Proteomes" id="UP001497516">
    <property type="component" value="Chromosome 3"/>
</dbReference>
<gene>
    <name evidence="3" type="ORF">LTRI10_LOCUS16454</name>
</gene>
<dbReference type="EMBL" id="OZ034816">
    <property type="protein sequence ID" value="CAL1374600.1"/>
    <property type="molecule type" value="Genomic_DNA"/>
</dbReference>
<dbReference type="SUPFAM" id="SSF50978">
    <property type="entry name" value="WD40 repeat-like"/>
    <property type="match status" value="1"/>
</dbReference>
<dbReference type="GO" id="GO:0005828">
    <property type="term" value="C:kinetochore microtubule"/>
    <property type="evidence" value="ECO:0007669"/>
    <property type="project" value="TreeGrafter"/>
</dbReference>
<sequence>MMKLADPSMALLAASGGDAVKLFNVSVESGDPCTLTYTPSPGFLVNSVKWNHTNLVVASAGEDKKISLWRKNGQSMGTIPISGTDSGDGIEESISAISFSNKGSRYICSGGSGQVVRIWDLQRKLCIKRLMGHTNTITGTMYNCKDDHLASISLSGDLLVHNLASGGRAAELKDPNNQVLRVLDYSRLSRHLLVTAGDDGSVHLWDTTGRHPKNSWLKQHSAPAAGVSFSPSNDKIIASVGLDKKLYTFDSGSRRSSSCISYEAPFSSLAFRDDGLVLAAGTSSGRVVFYDVRAKPQPFTVLRAYNSSEAVTSLCWQRSKPVVVNENCTAEMALLGGSVEDSILMPDPLPSMSSASHSEVPSLSGTGSGSTLHPVISFSEETPLRRPGGPLTRLKAPRTSYNFMDDMEVFSPLVEVQPITPSLDKYWDNHEGSKLDNVLADKKPSSFVFPSSSSRRFPFAEDGIINEHPIYDWKPSSSSRQDDSRSSHAHQSGSTPPPSSKNAETSITPPESWGGGERFDKIAHLRQTSNVLPPRLGITTSSASFTSVGSMLLSGMQDVSSTLMNQTSMSSVTTSLANARLRDVTISQETSIAYPEQFPSFGHLSTLPLGSAKSIAGLTSSIEAPSGLLASSSLARRFSTYAERISTTSSFSDGISLGVASPKVKKTGSETREDLLNSLSSRSESLAAVAAEPGVLPLANGGVAQPHKALLQPSDMQQQQQGSSFPLQLFQRQLEETLGTFGESLREDMRNIHIEVLRQFHMQECLYLEKQTEMTKQIESLQKEVQELRQLLRR</sequence>
<feature type="region of interest" description="Disordered" evidence="2">
    <location>
        <begin position="347"/>
        <end position="371"/>
    </location>
</feature>
<dbReference type="InterPro" id="IPR036322">
    <property type="entry name" value="WD40_repeat_dom_sf"/>
</dbReference>
<feature type="repeat" description="WD" evidence="1">
    <location>
        <begin position="45"/>
        <end position="69"/>
    </location>
</feature>
<protein>
    <recommendedName>
        <fullName evidence="5">Protein NEDD1</fullName>
    </recommendedName>
</protein>
<dbReference type="GO" id="GO:0010968">
    <property type="term" value="P:regulation of microtubule nucleation"/>
    <property type="evidence" value="ECO:0007669"/>
    <property type="project" value="InterPro"/>
</dbReference>
<feature type="compositionally biased region" description="Polar residues" evidence="2">
    <location>
        <begin position="351"/>
        <end position="361"/>
    </location>
</feature>
<dbReference type="InterPro" id="IPR044621">
    <property type="entry name" value="NEDD1"/>
</dbReference>
<feature type="compositionally biased region" description="Low complexity" evidence="2">
    <location>
        <begin position="362"/>
        <end position="371"/>
    </location>
</feature>
<dbReference type="PROSITE" id="PS50082">
    <property type="entry name" value="WD_REPEATS_2"/>
    <property type="match status" value="3"/>
</dbReference>
<feature type="region of interest" description="Disordered" evidence="2">
    <location>
        <begin position="470"/>
        <end position="517"/>
    </location>
</feature>
<dbReference type="GO" id="GO:0060236">
    <property type="term" value="P:regulation of mitotic spindle organization"/>
    <property type="evidence" value="ECO:0007669"/>
    <property type="project" value="TreeGrafter"/>
</dbReference>
<dbReference type="SMART" id="SM00320">
    <property type="entry name" value="WD40"/>
    <property type="match status" value="6"/>
</dbReference>
<keyword evidence="1" id="KW-0853">WD repeat</keyword>
<organism evidence="3 4">
    <name type="scientific">Linum trigynum</name>
    <dbReference type="NCBI Taxonomy" id="586398"/>
    <lineage>
        <taxon>Eukaryota</taxon>
        <taxon>Viridiplantae</taxon>
        <taxon>Streptophyta</taxon>
        <taxon>Embryophyta</taxon>
        <taxon>Tracheophyta</taxon>
        <taxon>Spermatophyta</taxon>
        <taxon>Magnoliopsida</taxon>
        <taxon>eudicotyledons</taxon>
        <taxon>Gunneridae</taxon>
        <taxon>Pentapetalae</taxon>
        <taxon>rosids</taxon>
        <taxon>fabids</taxon>
        <taxon>Malpighiales</taxon>
        <taxon>Linaceae</taxon>
        <taxon>Linum</taxon>
    </lineage>
</organism>
<evidence type="ECO:0000313" key="4">
    <source>
        <dbReference type="Proteomes" id="UP001497516"/>
    </source>
</evidence>
<evidence type="ECO:0000256" key="1">
    <source>
        <dbReference type="PROSITE-ProRule" id="PRU00221"/>
    </source>
</evidence>
<accession>A0AAV2DL09</accession>
<dbReference type="GO" id="GO:2000694">
    <property type="term" value="P:regulation of phragmoplast microtubule organization"/>
    <property type="evidence" value="ECO:0007669"/>
    <property type="project" value="TreeGrafter"/>
</dbReference>
<dbReference type="GO" id="GO:0140496">
    <property type="term" value="F:gamma-tubulin complex binding"/>
    <property type="evidence" value="ECO:0007669"/>
    <property type="project" value="InterPro"/>
</dbReference>
<keyword evidence="4" id="KW-1185">Reference proteome</keyword>
<dbReference type="Pfam" id="PF00400">
    <property type="entry name" value="WD40"/>
    <property type="match status" value="3"/>
</dbReference>
<evidence type="ECO:0000256" key="2">
    <source>
        <dbReference type="SAM" id="MobiDB-lite"/>
    </source>
</evidence>
<dbReference type="InterPro" id="IPR001680">
    <property type="entry name" value="WD40_rpt"/>
</dbReference>
<dbReference type="GO" id="GO:0000919">
    <property type="term" value="P:cell plate assembly"/>
    <property type="evidence" value="ECO:0007669"/>
    <property type="project" value="TreeGrafter"/>
</dbReference>
<reference evidence="3 4" key="1">
    <citation type="submission" date="2024-04" db="EMBL/GenBank/DDBJ databases">
        <authorList>
            <person name="Fracassetti M."/>
        </authorList>
    </citation>
    <scope>NUCLEOTIDE SEQUENCE [LARGE SCALE GENOMIC DNA]</scope>
</reference>
<dbReference type="InterPro" id="IPR015943">
    <property type="entry name" value="WD40/YVTN_repeat-like_dom_sf"/>
</dbReference>
<dbReference type="GO" id="GO:0032467">
    <property type="term" value="P:positive regulation of cytokinesis"/>
    <property type="evidence" value="ECO:0007669"/>
    <property type="project" value="TreeGrafter"/>
</dbReference>
<dbReference type="PANTHER" id="PTHR45096">
    <property type="entry name" value="PROTEIN NEDD1"/>
    <property type="match status" value="1"/>
</dbReference>
<dbReference type="FunFam" id="2.130.10.10:FF:000344">
    <property type="entry name" value="Protein NEDD1"/>
    <property type="match status" value="1"/>
</dbReference>
<evidence type="ECO:0008006" key="5">
    <source>
        <dbReference type="Google" id="ProtNLM"/>
    </source>
</evidence>
<feature type="repeat" description="WD" evidence="1">
    <location>
        <begin position="87"/>
        <end position="129"/>
    </location>
</feature>